<proteinExistence type="predicted"/>
<feature type="region of interest" description="Disordered" evidence="1">
    <location>
        <begin position="303"/>
        <end position="345"/>
    </location>
</feature>
<evidence type="ECO:0000313" key="4">
    <source>
        <dbReference type="EMBL" id="CAD8962894.1"/>
    </source>
</evidence>
<organism evidence="4">
    <name type="scientific">Hemiselmis andersenii</name>
    <name type="common">Cryptophyte alga</name>
    <dbReference type="NCBI Taxonomy" id="464988"/>
    <lineage>
        <taxon>Eukaryota</taxon>
        <taxon>Cryptophyceae</taxon>
        <taxon>Cryptomonadales</taxon>
        <taxon>Hemiselmidaceae</taxon>
        <taxon>Hemiselmis</taxon>
    </lineage>
</organism>
<dbReference type="InterPro" id="IPR029039">
    <property type="entry name" value="Flavoprotein-like_sf"/>
</dbReference>
<dbReference type="AlphaFoldDB" id="A0A7S1E233"/>
<dbReference type="Pfam" id="PF03358">
    <property type="entry name" value="FMN_red"/>
    <property type="match status" value="1"/>
</dbReference>
<sequence length="345" mass="37481">MTIGASLTSRRPRACVFAFQLLGQTFLTSALAASPQPTPAFASAAGRLSLIPRASSSRRFGLPLSPIVPHSRPRSLRGGGNSMASMSADASITLSDDLYDKRRTCSWTNPQIEGASAESHAIGGWLAHRVPPPSDGSKDWIDELELEGALAFAPPLPPNAPTHKPRILVLYGSLRPESFSRKLAFECARVLERLGCDVRVYNPQGLPLRDPAIESHPKVQELRGLSDWSEGHCWVSPEMHGEVTGTFKTQIDWLPLNTGSVRPTQGRTVMIAQVCGGSQSFNVVNTLRKLARWMRMPCCTNQSSVPKAWKECGGSKTPAPHLPNGSPTPEPRTRLGWQEGKNPNP</sequence>
<dbReference type="GO" id="GO:0016655">
    <property type="term" value="F:oxidoreductase activity, acting on NAD(P)H, quinone or similar compound as acceptor"/>
    <property type="evidence" value="ECO:0007669"/>
    <property type="project" value="TreeGrafter"/>
</dbReference>
<dbReference type="InterPro" id="IPR014063">
    <property type="entry name" value="Arsenate-R_ArsH"/>
</dbReference>
<keyword evidence="2" id="KW-0732">Signal</keyword>
<feature type="domain" description="NADPH-dependent FMN reductase-like" evidence="3">
    <location>
        <begin position="165"/>
        <end position="309"/>
    </location>
</feature>
<dbReference type="PANTHER" id="PTHR43590:SF1">
    <property type="entry name" value="ARSENIC RESISTANCE PROTEIN ARSH (AFU_ORTHOLOGUE AFUA_5G15030)"/>
    <property type="match status" value="1"/>
</dbReference>
<gene>
    <name evidence="4" type="ORF">HAND00432_LOCUS15901</name>
</gene>
<evidence type="ECO:0000256" key="2">
    <source>
        <dbReference type="SAM" id="SignalP"/>
    </source>
</evidence>
<feature type="chain" id="PRO_5030733068" description="NADPH-dependent FMN reductase-like domain-containing protein" evidence="2">
    <location>
        <begin position="33"/>
        <end position="345"/>
    </location>
</feature>
<protein>
    <recommendedName>
        <fullName evidence="3">NADPH-dependent FMN reductase-like domain-containing protein</fullName>
    </recommendedName>
</protein>
<evidence type="ECO:0000259" key="3">
    <source>
        <dbReference type="Pfam" id="PF03358"/>
    </source>
</evidence>
<name>A0A7S1E233_HEMAN</name>
<dbReference type="InterPro" id="IPR005025">
    <property type="entry name" value="FMN_Rdtase-like_dom"/>
</dbReference>
<dbReference type="Gene3D" id="3.40.50.360">
    <property type="match status" value="1"/>
</dbReference>
<reference evidence="4" key="1">
    <citation type="submission" date="2021-01" db="EMBL/GenBank/DDBJ databases">
        <authorList>
            <person name="Corre E."/>
            <person name="Pelletier E."/>
            <person name="Niang G."/>
            <person name="Scheremetjew M."/>
            <person name="Finn R."/>
            <person name="Kale V."/>
            <person name="Holt S."/>
            <person name="Cochrane G."/>
            <person name="Meng A."/>
            <person name="Brown T."/>
            <person name="Cohen L."/>
        </authorList>
    </citation>
    <scope>NUCLEOTIDE SEQUENCE</scope>
    <source>
        <strain evidence="4">CCMP644</strain>
    </source>
</reference>
<accession>A0A7S1E233</accession>
<feature type="signal peptide" evidence="2">
    <location>
        <begin position="1"/>
        <end position="32"/>
    </location>
</feature>
<dbReference type="SUPFAM" id="SSF52218">
    <property type="entry name" value="Flavoproteins"/>
    <property type="match status" value="1"/>
</dbReference>
<dbReference type="PANTHER" id="PTHR43590">
    <property type="entry name" value="ARSENIC RESISTANCE PROTEIN ARSH (AFU_ORTHOLOGUE AFUA_5G15030)"/>
    <property type="match status" value="1"/>
</dbReference>
<dbReference type="EMBL" id="HBFX01026151">
    <property type="protein sequence ID" value="CAD8962894.1"/>
    <property type="molecule type" value="Transcribed_RNA"/>
</dbReference>
<evidence type="ECO:0000256" key="1">
    <source>
        <dbReference type="SAM" id="MobiDB-lite"/>
    </source>
</evidence>